<accession>A0A933RZI1</accession>
<dbReference type="PROSITE" id="PS00041">
    <property type="entry name" value="HTH_ARAC_FAMILY_1"/>
    <property type="match status" value="1"/>
</dbReference>
<evidence type="ECO:0000256" key="1">
    <source>
        <dbReference type="ARBA" id="ARBA00023015"/>
    </source>
</evidence>
<gene>
    <name evidence="6" type="ORF">HZA66_16555</name>
</gene>
<evidence type="ECO:0000313" key="7">
    <source>
        <dbReference type="Proteomes" id="UP000782519"/>
    </source>
</evidence>
<organism evidence="6 7">
    <name type="scientific">Rhodopseudomonas palustris</name>
    <dbReference type="NCBI Taxonomy" id="1076"/>
    <lineage>
        <taxon>Bacteria</taxon>
        <taxon>Pseudomonadati</taxon>
        <taxon>Pseudomonadota</taxon>
        <taxon>Alphaproteobacteria</taxon>
        <taxon>Hyphomicrobiales</taxon>
        <taxon>Nitrobacteraceae</taxon>
        <taxon>Rhodopseudomonas</taxon>
    </lineage>
</organism>
<evidence type="ECO:0000256" key="4">
    <source>
        <dbReference type="SAM" id="MobiDB-lite"/>
    </source>
</evidence>
<keyword evidence="3" id="KW-0804">Transcription</keyword>
<feature type="domain" description="HTH araC/xylS-type" evidence="5">
    <location>
        <begin position="77"/>
        <end position="175"/>
    </location>
</feature>
<dbReference type="InterPro" id="IPR009057">
    <property type="entry name" value="Homeodomain-like_sf"/>
</dbReference>
<dbReference type="Proteomes" id="UP000782519">
    <property type="component" value="Unassembled WGS sequence"/>
</dbReference>
<feature type="compositionally biased region" description="Basic and acidic residues" evidence="4">
    <location>
        <begin position="172"/>
        <end position="182"/>
    </location>
</feature>
<comment type="caution">
    <text evidence="6">The sequence shown here is derived from an EMBL/GenBank/DDBJ whole genome shotgun (WGS) entry which is preliminary data.</text>
</comment>
<name>A0A933RZI1_RHOPL</name>
<dbReference type="AlphaFoldDB" id="A0A933RZI1"/>
<feature type="region of interest" description="Disordered" evidence="4">
    <location>
        <begin position="171"/>
        <end position="201"/>
    </location>
</feature>
<evidence type="ECO:0000256" key="2">
    <source>
        <dbReference type="ARBA" id="ARBA00023125"/>
    </source>
</evidence>
<dbReference type="PANTHER" id="PTHR46796:SF6">
    <property type="entry name" value="ARAC SUBFAMILY"/>
    <property type="match status" value="1"/>
</dbReference>
<dbReference type="InterPro" id="IPR050204">
    <property type="entry name" value="AraC_XylS_family_regulators"/>
</dbReference>
<keyword evidence="2" id="KW-0238">DNA-binding</keyword>
<dbReference type="PANTHER" id="PTHR46796">
    <property type="entry name" value="HTH-TYPE TRANSCRIPTIONAL ACTIVATOR RHAS-RELATED"/>
    <property type="match status" value="1"/>
</dbReference>
<keyword evidence="1" id="KW-0805">Transcription regulation</keyword>
<dbReference type="Gene3D" id="1.10.10.60">
    <property type="entry name" value="Homeodomain-like"/>
    <property type="match status" value="1"/>
</dbReference>
<dbReference type="Pfam" id="PF12833">
    <property type="entry name" value="HTH_18"/>
    <property type="match status" value="1"/>
</dbReference>
<dbReference type="EMBL" id="JACRJB010000049">
    <property type="protein sequence ID" value="MBI5131052.1"/>
    <property type="molecule type" value="Genomic_DNA"/>
</dbReference>
<dbReference type="SUPFAM" id="SSF46689">
    <property type="entry name" value="Homeodomain-like"/>
    <property type="match status" value="2"/>
</dbReference>
<reference evidence="6" key="1">
    <citation type="submission" date="2020-07" db="EMBL/GenBank/DDBJ databases">
        <title>Huge and variable diversity of episymbiotic CPR bacteria and DPANN archaea in groundwater ecosystems.</title>
        <authorList>
            <person name="He C.Y."/>
            <person name="Keren R."/>
            <person name="Whittaker M."/>
            <person name="Farag I.F."/>
            <person name="Doudna J."/>
            <person name="Cate J.H.D."/>
            <person name="Banfield J.F."/>
        </authorList>
    </citation>
    <scope>NUCLEOTIDE SEQUENCE</scope>
    <source>
        <strain evidence="6">NC_groundwater_1818_Pr3_B-0.1um_66_35</strain>
    </source>
</reference>
<dbReference type="InterPro" id="IPR018060">
    <property type="entry name" value="HTH_AraC"/>
</dbReference>
<proteinExistence type="predicted"/>
<dbReference type="SMART" id="SM00342">
    <property type="entry name" value="HTH_ARAC"/>
    <property type="match status" value="1"/>
</dbReference>
<evidence type="ECO:0000256" key="3">
    <source>
        <dbReference type="ARBA" id="ARBA00023163"/>
    </source>
</evidence>
<dbReference type="GO" id="GO:0043565">
    <property type="term" value="F:sequence-specific DNA binding"/>
    <property type="evidence" value="ECO:0007669"/>
    <property type="project" value="InterPro"/>
</dbReference>
<sequence>MQHATDPTDQASTARAFVSLAETLQKAADAVRHDPATACCCIERAAALLREVQARHAMLDEPPVRAKQSGLARWQFNRIVAHIDSNIDRSLRMRDLAQLIDLSASHFARAFRQRAGTSPRSFVLERRVTRAKMLMRTTDMPLSEIALACGLSDQAHLSRIFRRSTGVTPNAWRRDRRDREKQGTAAAAPGIAGSIESRPDF</sequence>
<dbReference type="PROSITE" id="PS01124">
    <property type="entry name" value="HTH_ARAC_FAMILY_2"/>
    <property type="match status" value="1"/>
</dbReference>
<evidence type="ECO:0000313" key="6">
    <source>
        <dbReference type="EMBL" id="MBI5131052.1"/>
    </source>
</evidence>
<dbReference type="GO" id="GO:0003700">
    <property type="term" value="F:DNA-binding transcription factor activity"/>
    <property type="evidence" value="ECO:0007669"/>
    <property type="project" value="InterPro"/>
</dbReference>
<dbReference type="InterPro" id="IPR018062">
    <property type="entry name" value="HTH_AraC-typ_CS"/>
</dbReference>
<protein>
    <submittedName>
        <fullName evidence="6">Helix-turn-helix transcriptional regulator</fullName>
    </submittedName>
</protein>
<evidence type="ECO:0000259" key="5">
    <source>
        <dbReference type="PROSITE" id="PS01124"/>
    </source>
</evidence>